<gene>
    <name evidence="5" type="ORF">ThimaDRAFT_2880</name>
</gene>
<accession>F9UD77</accession>
<feature type="domain" description="EAL" evidence="4">
    <location>
        <begin position="424"/>
        <end position="672"/>
    </location>
</feature>
<evidence type="ECO:0000313" key="6">
    <source>
        <dbReference type="Proteomes" id="UP000005459"/>
    </source>
</evidence>
<dbReference type="InterPro" id="IPR029787">
    <property type="entry name" value="Nucleotide_cyclase"/>
</dbReference>
<dbReference type="eggNOG" id="COG2200">
    <property type="taxonomic scope" value="Bacteria"/>
</dbReference>
<dbReference type="eggNOG" id="COG0745">
    <property type="taxonomic scope" value="Bacteria"/>
</dbReference>
<evidence type="ECO:0000256" key="1">
    <source>
        <dbReference type="ARBA" id="ARBA00022553"/>
    </source>
</evidence>
<dbReference type="Proteomes" id="UP000005459">
    <property type="component" value="Unassembled WGS sequence"/>
</dbReference>
<dbReference type="PANTHER" id="PTHR44591">
    <property type="entry name" value="STRESS RESPONSE REGULATOR PROTEIN 1"/>
    <property type="match status" value="1"/>
</dbReference>
<dbReference type="InterPro" id="IPR011006">
    <property type="entry name" value="CheY-like_superfamily"/>
</dbReference>
<dbReference type="GO" id="GO:0000160">
    <property type="term" value="P:phosphorelay signal transduction system"/>
    <property type="evidence" value="ECO:0007669"/>
    <property type="project" value="InterPro"/>
</dbReference>
<dbReference type="InterPro" id="IPR043128">
    <property type="entry name" value="Rev_trsase/Diguanyl_cyclase"/>
</dbReference>
<evidence type="ECO:0000313" key="5">
    <source>
        <dbReference type="EMBL" id="EGV17821.1"/>
    </source>
</evidence>
<dbReference type="Pfam" id="PF00563">
    <property type="entry name" value="EAL"/>
    <property type="match status" value="1"/>
</dbReference>
<evidence type="ECO:0000259" key="3">
    <source>
        <dbReference type="PROSITE" id="PS50110"/>
    </source>
</evidence>
<dbReference type="SMART" id="SM00448">
    <property type="entry name" value="REC"/>
    <property type="match status" value="1"/>
</dbReference>
<keyword evidence="1 2" id="KW-0597">Phosphoprotein</keyword>
<dbReference type="Gene3D" id="3.20.20.450">
    <property type="entry name" value="EAL domain"/>
    <property type="match status" value="1"/>
</dbReference>
<dbReference type="Gene3D" id="3.40.50.2300">
    <property type="match status" value="2"/>
</dbReference>
<dbReference type="AlphaFoldDB" id="F9UD77"/>
<feature type="domain" description="Response regulatory" evidence="3">
    <location>
        <begin position="140"/>
        <end position="256"/>
    </location>
</feature>
<dbReference type="PROSITE" id="PS50883">
    <property type="entry name" value="EAL"/>
    <property type="match status" value="1"/>
</dbReference>
<dbReference type="SUPFAM" id="SSF52172">
    <property type="entry name" value="CheY-like"/>
    <property type="match status" value="2"/>
</dbReference>
<dbReference type="SMART" id="SM00267">
    <property type="entry name" value="GGDEF"/>
    <property type="match status" value="1"/>
</dbReference>
<dbReference type="InterPro" id="IPR000160">
    <property type="entry name" value="GGDEF_dom"/>
</dbReference>
<dbReference type="Pfam" id="PF00072">
    <property type="entry name" value="Response_reg"/>
    <property type="match status" value="1"/>
</dbReference>
<proteinExistence type="predicted"/>
<evidence type="ECO:0000256" key="2">
    <source>
        <dbReference type="PROSITE-ProRule" id="PRU00169"/>
    </source>
</evidence>
<dbReference type="PANTHER" id="PTHR44591:SF3">
    <property type="entry name" value="RESPONSE REGULATORY DOMAIN-CONTAINING PROTEIN"/>
    <property type="match status" value="1"/>
</dbReference>
<dbReference type="InterPro" id="IPR035919">
    <property type="entry name" value="EAL_sf"/>
</dbReference>
<dbReference type="PROSITE" id="PS50110">
    <property type="entry name" value="RESPONSE_REGULATORY"/>
    <property type="match status" value="1"/>
</dbReference>
<name>F9UD77_9GAMM</name>
<dbReference type="SMART" id="SM00052">
    <property type="entry name" value="EAL"/>
    <property type="match status" value="1"/>
</dbReference>
<dbReference type="InterPro" id="IPR001633">
    <property type="entry name" value="EAL_dom"/>
</dbReference>
<dbReference type="eggNOG" id="COG3706">
    <property type="taxonomic scope" value="Bacteria"/>
</dbReference>
<organism evidence="5 6">
    <name type="scientific">Thiocapsa marina 5811</name>
    <dbReference type="NCBI Taxonomy" id="768671"/>
    <lineage>
        <taxon>Bacteria</taxon>
        <taxon>Pseudomonadati</taxon>
        <taxon>Pseudomonadota</taxon>
        <taxon>Gammaproteobacteria</taxon>
        <taxon>Chromatiales</taxon>
        <taxon>Chromatiaceae</taxon>
        <taxon>Thiocapsa</taxon>
    </lineage>
</organism>
<dbReference type="SUPFAM" id="SSF55073">
    <property type="entry name" value="Nucleotide cyclase"/>
    <property type="match status" value="1"/>
</dbReference>
<keyword evidence="6" id="KW-1185">Reference proteome</keyword>
<reference evidence="5 6" key="1">
    <citation type="submission" date="2011-06" db="EMBL/GenBank/DDBJ databases">
        <title>The draft genome of Thiocapsa marina 5811.</title>
        <authorList>
            <consortium name="US DOE Joint Genome Institute (JGI-PGF)"/>
            <person name="Lucas S."/>
            <person name="Han J."/>
            <person name="Cheng J.-F."/>
            <person name="Goodwin L."/>
            <person name="Pitluck S."/>
            <person name="Peters L."/>
            <person name="Land M.L."/>
            <person name="Hauser L."/>
            <person name="Vogl K."/>
            <person name="Liu Z."/>
            <person name="Imhoff J."/>
            <person name="Thiel V."/>
            <person name="Frigaard N.-U."/>
            <person name="Bryant D."/>
            <person name="Woyke T.J."/>
        </authorList>
    </citation>
    <scope>NUCLEOTIDE SEQUENCE [LARGE SCALE GENOMIC DNA]</scope>
    <source>
        <strain evidence="5 6">5811</strain>
    </source>
</reference>
<dbReference type="EMBL" id="AFWV01000009">
    <property type="protein sequence ID" value="EGV17821.1"/>
    <property type="molecule type" value="Genomic_DNA"/>
</dbReference>
<dbReference type="InterPro" id="IPR050595">
    <property type="entry name" value="Bact_response_regulator"/>
</dbReference>
<feature type="modified residue" description="4-aspartylphosphate" evidence="2">
    <location>
        <position position="189"/>
    </location>
</feature>
<dbReference type="CDD" id="cd17546">
    <property type="entry name" value="REC_hyHK_CKI1_RcsC-like"/>
    <property type="match status" value="1"/>
</dbReference>
<dbReference type="SUPFAM" id="SSF141868">
    <property type="entry name" value="EAL domain-like"/>
    <property type="match status" value="1"/>
</dbReference>
<dbReference type="CDD" id="cd01948">
    <property type="entry name" value="EAL"/>
    <property type="match status" value="1"/>
</dbReference>
<dbReference type="InterPro" id="IPR001789">
    <property type="entry name" value="Sig_transdc_resp-reg_receiver"/>
</dbReference>
<dbReference type="STRING" id="768671.ThimaDRAFT_2880"/>
<protein>
    <submittedName>
        <fullName evidence="5">Response regulator receiver modulated diguanylate cyclase/phosphodiesterase</fullName>
    </submittedName>
</protein>
<evidence type="ECO:0000259" key="4">
    <source>
        <dbReference type="PROSITE" id="PS50883"/>
    </source>
</evidence>
<dbReference type="Gene3D" id="3.30.70.270">
    <property type="match status" value="1"/>
</dbReference>
<sequence>MTMNQTIADAGSAPAIHLLSGNADLTLPLRALLLAQGFMLETFETPERLIGANPSSRALLLVDLDALPDADTLGGLVAQLQQHGKQPIPLVCLAPGSDIRSRLVAMRAGATDYLKMPMEVEELTDRLLDLAGTQAVSPDRVLVVDDQPVAALFAARVLESAGILTERVGDPLAVLDALDAFVPDLVLMDLHMPGASGIELTRIIREQDRFADLPIVFLSAELDAEQQMAALRVGGDDFLAKPVAPEHLVTCVKQRLARARERARRRSGPDAVDALTGLASLGRLLGRLGQLIGRGGSDVDRRALVVLDLAGDEPALMRLAGAVAESCSAADLAARVGECSLAALIRRDDAASLERAVGQLAEELSRAGFALLPGPAVGIGWCTLANSGGDAVTLMSRAAKAARSARKAGDGLPLGYGCDPVPACTSDQDAVSTAILTERLQLLFEPIVSLTPAPSARYEVSPRLATPDGELLSPVDFMPLAKRRGLAEQLDAWLMSSALDALTACRDAGQPAQLFLYQSLIGAGRDDWVDRIREEINRRDLFRLRPVIQFQVEEAADDTGLAADRVARLARLGIPVCLNGVDDGEASERVLARVPAAFARVARTMAQSLDAEPLADLVQRLRERRRAVIAGGVDSPEIIARLCRAGVDLLQGPFVQPPSAVMDYDFSGVDTN</sequence>